<evidence type="ECO:0000313" key="2">
    <source>
        <dbReference type="Proteomes" id="UP000771797"/>
    </source>
</evidence>
<keyword evidence="2" id="KW-1185">Reference proteome</keyword>
<reference evidence="1 2" key="1">
    <citation type="submission" date="2012-09" db="EMBL/GenBank/DDBJ databases">
        <title>Genome Sequence of alkane-degrading Bacterium Alcanivorax sp. 6-D-6.</title>
        <authorList>
            <person name="Lai Q."/>
            <person name="Shao Z."/>
        </authorList>
    </citation>
    <scope>NUCLEOTIDE SEQUENCE [LARGE SCALE GENOMIC DNA]</scope>
    <source>
        <strain evidence="1 2">6-D-6</strain>
    </source>
</reference>
<evidence type="ECO:0000313" key="1">
    <source>
        <dbReference type="EMBL" id="KAF0802064.1"/>
    </source>
</evidence>
<evidence type="ECO:0008006" key="3">
    <source>
        <dbReference type="Google" id="ProtNLM"/>
    </source>
</evidence>
<dbReference type="Proteomes" id="UP000771797">
    <property type="component" value="Unassembled WGS sequence"/>
</dbReference>
<protein>
    <recommendedName>
        <fullName evidence="3">Transcriptional regulator</fullName>
    </recommendedName>
</protein>
<name>A0ABQ6Y299_9GAMM</name>
<proteinExistence type="predicted"/>
<organism evidence="1 2">
    <name type="scientific">Alcanivorax xiamenensis</name>
    <dbReference type="NCBI Taxonomy" id="1177156"/>
    <lineage>
        <taxon>Bacteria</taxon>
        <taxon>Pseudomonadati</taxon>
        <taxon>Pseudomonadota</taxon>
        <taxon>Gammaproteobacteria</taxon>
        <taxon>Oceanospirillales</taxon>
        <taxon>Alcanivoracaceae</taxon>
        <taxon>Alcanivorax</taxon>
    </lineage>
</organism>
<sequence>MGKRGGVRVLYFTRLANGEIWLLVMYAKNTISTIPAHLLKAIREELENGQG</sequence>
<comment type="caution">
    <text evidence="1">The sequence shown here is derived from an EMBL/GenBank/DDBJ whole genome shotgun (WGS) entry which is preliminary data.</text>
</comment>
<accession>A0ABQ6Y299</accession>
<gene>
    <name evidence="1" type="ORF">A6D6_04158</name>
</gene>
<dbReference type="EMBL" id="AQPF01000079">
    <property type="protein sequence ID" value="KAF0802064.1"/>
    <property type="molecule type" value="Genomic_DNA"/>
</dbReference>